<organism evidence="2 3">
    <name type="scientific">Chryseobacterium gallinarum</name>
    <dbReference type="NCBI Taxonomy" id="1324352"/>
    <lineage>
        <taxon>Bacteria</taxon>
        <taxon>Pseudomonadati</taxon>
        <taxon>Bacteroidota</taxon>
        <taxon>Flavobacteriia</taxon>
        <taxon>Flavobacteriales</taxon>
        <taxon>Weeksellaceae</taxon>
        <taxon>Chryseobacterium group</taxon>
        <taxon>Chryseobacterium</taxon>
    </lineage>
</organism>
<evidence type="ECO:0000256" key="1">
    <source>
        <dbReference type="SAM" id="Coils"/>
    </source>
</evidence>
<dbReference type="STRING" id="1324352.OK18_19090"/>
<dbReference type="Proteomes" id="UP000035213">
    <property type="component" value="Chromosome"/>
</dbReference>
<accession>A0A0G3M8X8</accession>
<sequence>MKDLMSGGLNKLSSTSQSAFNRMAQHADRMTQRNRTLGMSYNELQRRIREVENTIKNSTITSQIAAARRELASLQRQAGRHTGNIGGGSSSSGSGGGGFSIGGMAIGSMLGNIGMNIASAFLGAVKDGIGAAISGSMQKEKDVVGLSTFLGDAGAQAAYQNIRHDAEISSYDTGTLLKANRALVSVDGNAAAAREDIMNLANAISATGGGNDELQRMAINMQQIKSLGVASAADIKQFGYAGINIYGLLSKATGKSVEDVKKMEVSYDLLAKSLAMARMEGGLYEGALEKMNKTMSGKWESVKDRATNALTDIGDSFSPIIVRVLDVAITMSEMVQPMLAKAQPYIDMLSNGLGKAIDYVLNLGNGTSMWGNYVAVLMEYYEVLWRVVKGLLSTIWKIISGIVDWVSKSELIRDIFKGMQFVLISILEVVGWIGEKIGWVWDNILRPFLDNLEGAYKMIKDILGLSDSTLKVEVDKTTKTDKPTDPKSTAYFSDLTRFKNAGAGEDKKEKNKKKSKETGDTIAGGGTKYITINLGKFFDNIQFTTMNMKESEQDIERILMELMGRVLYNGAKNM</sequence>
<evidence type="ECO:0008006" key="4">
    <source>
        <dbReference type="Google" id="ProtNLM"/>
    </source>
</evidence>
<name>A0A0G3M8X8_CHRGL</name>
<dbReference type="AlphaFoldDB" id="A0A0G3M8X8"/>
<dbReference type="NCBIfam" id="TIGR02675">
    <property type="entry name" value="tape_meas_nterm"/>
    <property type="match status" value="1"/>
</dbReference>
<gene>
    <name evidence="2" type="ORF">OK18_19090</name>
</gene>
<dbReference type="KEGG" id="cgn:OK18_19090"/>
<protein>
    <recommendedName>
        <fullName evidence="4">Tape measure protein</fullName>
    </recommendedName>
</protein>
<evidence type="ECO:0000313" key="2">
    <source>
        <dbReference type="EMBL" id="AKK74438.1"/>
    </source>
</evidence>
<evidence type="ECO:0000313" key="3">
    <source>
        <dbReference type="Proteomes" id="UP000035213"/>
    </source>
</evidence>
<keyword evidence="1" id="KW-0175">Coiled coil</keyword>
<reference evidence="2 3" key="1">
    <citation type="submission" date="2014-11" db="EMBL/GenBank/DDBJ databases">
        <authorList>
            <person name="Park G.-S."/>
            <person name="Hong S.-J."/>
            <person name="Jung B.K."/>
            <person name="Khan A.R."/>
            <person name="Kwak Y."/>
            <person name="Shin J.-H."/>
        </authorList>
    </citation>
    <scope>NUCLEOTIDE SEQUENCE [LARGE SCALE GENOMIC DNA]</scope>
    <source>
        <strain evidence="2 3">DSM 27622</strain>
    </source>
</reference>
<dbReference type="PATRIC" id="fig|1324352.5.peg.4010"/>
<feature type="coiled-coil region" evidence="1">
    <location>
        <begin position="34"/>
        <end position="84"/>
    </location>
</feature>
<dbReference type="EMBL" id="CP009928">
    <property type="protein sequence ID" value="AKK74438.1"/>
    <property type="molecule type" value="Genomic_DNA"/>
</dbReference>
<proteinExistence type="predicted"/>
<dbReference type="InterPro" id="IPR013491">
    <property type="entry name" value="Tape_meas_N"/>
</dbReference>